<gene>
    <name evidence="9" type="ORF">RM190_15805</name>
</gene>
<dbReference type="EMBL" id="JAVRQI010000012">
    <property type="protein sequence ID" value="MDT1063341.1"/>
    <property type="molecule type" value="Genomic_DNA"/>
</dbReference>
<evidence type="ECO:0000256" key="5">
    <source>
        <dbReference type="ARBA" id="ARBA00023136"/>
    </source>
</evidence>
<feature type="domain" description="DUF4131" evidence="8">
    <location>
        <begin position="78"/>
        <end position="240"/>
    </location>
</feature>
<dbReference type="Pfam" id="PF13567">
    <property type="entry name" value="DUF4131"/>
    <property type="match status" value="1"/>
</dbReference>
<comment type="caution">
    <text evidence="9">The sequence shown here is derived from an EMBL/GenBank/DDBJ whole genome shotgun (WGS) entry which is preliminary data.</text>
</comment>
<sequence>MPKLGDSNTQGIGQGQVFVAVGVIDQGGTTARAGFLKSLGQQKSRASVAERAGLISWVPFWLSLGIGGWFSLRHEPGLGFYLGCGALGLGGLAIWRWPLNATGTVSWFDQLRFAGLALFFIALGALLSGLRTELVAAPVLEFRYYGGVEGRVVGIDRSSRDRLRLTLDQLAMDDIAPDRVPRRVRISLIGTGQAIPVPGQRVMLTANLGPPGSPSEPGGFDFRRMAWFDGLGAIGYSRSPVLTVEPPQPGGALALHRLRMRLSAAIQTSIGGQAGAVSSALMTGDRSGIAEETNEIMRAANLYHIVSISGLHMSMLAGFVYASLRIIGAILQRARSRSGAHVHKWAAVGALGAAAAYLWLSGGDVATERSFVMVAVMLLAIVADRRAISLRTVSVAAIAILLTTPDALLAPGFQMSFVATVALILAHEPWLRVAPLLPWWLRPVLALLISSLVAGMATAPIAAAHFGRLSQYGTLANLLVVPVAGVLVMPAGVIAALVAPLGLQDIPLWVMGIGTKWMLLVARWIADLDGTTMLVPAPPRVVLPLIAIGASLALLAPVGARHGLLGNSLPRRLLGGMMLVAAFGIWLTAQRPLVLISAEGDAVGIMTPSGRATSKPKGGTFAVSGWLEADGDDRDQAAAAATGPWQGEKGARHAQLSLSGGVVELVHLTGKRSAALAAGLCHDGAMIVSNVRLDLPRKPRRDCLVLDPDSLRRSGAIAMIERGGRPHLVSVRDTLGDRVWTRPGTRR</sequence>
<dbReference type="NCBIfam" id="TIGR00360">
    <property type="entry name" value="ComEC_N-term"/>
    <property type="match status" value="1"/>
</dbReference>
<keyword evidence="2" id="KW-1003">Cell membrane</keyword>
<feature type="transmembrane region" description="Helical" evidence="6">
    <location>
        <begin position="111"/>
        <end position="130"/>
    </location>
</feature>
<keyword evidence="3 6" id="KW-0812">Transmembrane</keyword>
<feature type="transmembrane region" description="Helical" evidence="6">
    <location>
        <begin position="395"/>
        <end position="425"/>
    </location>
</feature>
<dbReference type="RefSeq" id="WP_311760431.1">
    <property type="nucleotide sequence ID" value="NZ_JAVRQI010000012.1"/>
</dbReference>
<keyword evidence="5 6" id="KW-0472">Membrane</keyword>
<dbReference type="PANTHER" id="PTHR30619:SF1">
    <property type="entry name" value="RECOMBINATION PROTEIN 2"/>
    <property type="match status" value="1"/>
</dbReference>
<protein>
    <submittedName>
        <fullName evidence="9">ComEC/Rec2 family competence protein</fullName>
    </submittedName>
</protein>
<evidence type="ECO:0000256" key="2">
    <source>
        <dbReference type="ARBA" id="ARBA00022475"/>
    </source>
</evidence>
<dbReference type="InterPro" id="IPR052159">
    <property type="entry name" value="Competence_DNA_uptake"/>
</dbReference>
<dbReference type="InterPro" id="IPR004477">
    <property type="entry name" value="ComEC_N"/>
</dbReference>
<feature type="transmembrane region" description="Helical" evidence="6">
    <location>
        <begin position="342"/>
        <end position="360"/>
    </location>
</feature>
<accession>A0ABU3EGH2</accession>
<evidence type="ECO:0000313" key="10">
    <source>
        <dbReference type="Proteomes" id="UP001251085"/>
    </source>
</evidence>
<evidence type="ECO:0000256" key="4">
    <source>
        <dbReference type="ARBA" id="ARBA00022989"/>
    </source>
</evidence>
<feature type="transmembrane region" description="Helical" evidence="6">
    <location>
        <begin position="541"/>
        <end position="560"/>
    </location>
</feature>
<dbReference type="PANTHER" id="PTHR30619">
    <property type="entry name" value="DNA INTERNALIZATION/COMPETENCE PROTEIN COMEC/REC2"/>
    <property type="match status" value="1"/>
</dbReference>
<keyword evidence="4 6" id="KW-1133">Transmembrane helix</keyword>
<evidence type="ECO:0000259" key="7">
    <source>
        <dbReference type="Pfam" id="PF03772"/>
    </source>
</evidence>
<evidence type="ECO:0000256" key="3">
    <source>
        <dbReference type="ARBA" id="ARBA00022692"/>
    </source>
</evidence>
<feature type="transmembrane region" description="Helical" evidence="6">
    <location>
        <begin position="302"/>
        <end position="322"/>
    </location>
</feature>
<comment type="subcellular location">
    <subcellularLocation>
        <location evidence="1">Cell membrane</location>
        <topology evidence="1">Multi-pass membrane protein</topology>
    </subcellularLocation>
</comment>
<feature type="transmembrane region" description="Helical" evidence="6">
    <location>
        <begin position="506"/>
        <end position="526"/>
    </location>
</feature>
<feature type="transmembrane region" description="Helical" evidence="6">
    <location>
        <begin position="478"/>
        <end position="500"/>
    </location>
</feature>
<dbReference type="InterPro" id="IPR025405">
    <property type="entry name" value="DUF4131"/>
</dbReference>
<organism evidence="9 10">
    <name type="scientific">Paracoccus broussonetiae</name>
    <dbReference type="NCBI Taxonomy" id="3075834"/>
    <lineage>
        <taxon>Bacteria</taxon>
        <taxon>Pseudomonadati</taxon>
        <taxon>Pseudomonadota</taxon>
        <taxon>Alphaproteobacteria</taxon>
        <taxon>Rhodobacterales</taxon>
        <taxon>Paracoccaceae</taxon>
        <taxon>Paracoccus</taxon>
    </lineage>
</organism>
<keyword evidence="10" id="KW-1185">Reference proteome</keyword>
<dbReference type="Proteomes" id="UP001251085">
    <property type="component" value="Unassembled WGS sequence"/>
</dbReference>
<evidence type="ECO:0000313" key="9">
    <source>
        <dbReference type="EMBL" id="MDT1063341.1"/>
    </source>
</evidence>
<evidence type="ECO:0000259" key="8">
    <source>
        <dbReference type="Pfam" id="PF13567"/>
    </source>
</evidence>
<reference evidence="10" key="1">
    <citation type="submission" date="2023-07" db="EMBL/GenBank/DDBJ databases">
        <title>Characterization of two Paracoccaceae strains isolated from Phycosphere and proposal of Xinfangfangia lacusdiani sp. nov.</title>
        <authorList>
            <person name="Deng Y."/>
            <person name="Zhang Y.Q."/>
        </authorList>
    </citation>
    <scope>NUCLEOTIDE SEQUENCE [LARGE SCALE GENOMIC DNA]</scope>
    <source>
        <strain evidence="10">CPCC 101403</strain>
    </source>
</reference>
<proteinExistence type="predicted"/>
<evidence type="ECO:0000256" key="6">
    <source>
        <dbReference type="SAM" id="Phobius"/>
    </source>
</evidence>
<feature type="transmembrane region" description="Helical" evidence="6">
    <location>
        <begin position="572"/>
        <end position="589"/>
    </location>
</feature>
<name>A0ABU3EGH2_9RHOB</name>
<feature type="transmembrane region" description="Helical" evidence="6">
    <location>
        <begin position="78"/>
        <end position="99"/>
    </location>
</feature>
<evidence type="ECO:0000256" key="1">
    <source>
        <dbReference type="ARBA" id="ARBA00004651"/>
    </source>
</evidence>
<feature type="transmembrane region" description="Helical" evidence="6">
    <location>
        <begin position="52"/>
        <end position="72"/>
    </location>
</feature>
<dbReference type="Pfam" id="PF03772">
    <property type="entry name" value="Competence"/>
    <property type="match status" value="1"/>
</dbReference>
<feature type="domain" description="ComEC/Rec2-related protein" evidence="7">
    <location>
        <begin position="281"/>
        <end position="556"/>
    </location>
</feature>
<feature type="transmembrane region" description="Helical" evidence="6">
    <location>
        <begin position="445"/>
        <end position="466"/>
    </location>
</feature>